<feature type="chain" id="PRO_5046960745" evidence="1">
    <location>
        <begin position="23"/>
        <end position="278"/>
    </location>
</feature>
<keyword evidence="1" id="KW-0732">Signal</keyword>
<dbReference type="PANTHER" id="PTHR34094">
    <property type="match status" value="1"/>
</dbReference>
<reference evidence="3 4" key="1">
    <citation type="submission" date="2024-02" db="EMBL/GenBank/DDBJ databases">
        <title>Seven novel Bacillus-like species.</title>
        <authorList>
            <person name="Liu G."/>
        </authorList>
    </citation>
    <scope>NUCLEOTIDE SEQUENCE [LARGE SCALE GENOMIC DNA]</scope>
    <source>
        <strain evidence="3 4">FJAT-52054</strain>
    </source>
</reference>
<evidence type="ECO:0000313" key="4">
    <source>
        <dbReference type="Proteomes" id="UP001377337"/>
    </source>
</evidence>
<dbReference type="PROSITE" id="PS51257">
    <property type="entry name" value="PROKAR_LIPOPROTEIN"/>
    <property type="match status" value="1"/>
</dbReference>
<dbReference type="Pfam" id="PF13349">
    <property type="entry name" value="DUF4097"/>
    <property type="match status" value="1"/>
</dbReference>
<proteinExistence type="predicted"/>
<evidence type="ECO:0000313" key="3">
    <source>
        <dbReference type="EMBL" id="WXB97590.1"/>
    </source>
</evidence>
<dbReference type="EMBL" id="CP147407">
    <property type="protein sequence ID" value="WXB97590.1"/>
    <property type="molecule type" value="Genomic_DNA"/>
</dbReference>
<feature type="domain" description="DUF4097" evidence="2">
    <location>
        <begin position="48"/>
        <end position="277"/>
    </location>
</feature>
<dbReference type="PANTHER" id="PTHR34094:SF1">
    <property type="entry name" value="PROTEIN FAM185A"/>
    <property type="match status" value="1"/>
</dbReference>
<feature type="signal peptide" evidence="1">
    <location>
        <begin position="1"/>
        <end position="22"/>
    </location>
</feature>
<dbReference type="InterPro" id="IPR025164">
    <property type="entry name" value="Toastrack_DUF4097"/>
</dbReference>
<organism evidence="3 4">
    <name type="scientific">Metabacillus sediminis</name>
    <dbReference type="NCBI Taxonomy" id="3117746"/>
    <lineage>
        <taxon>Bacteria</taxon>
        <taxon>Bacillati</taxon>
        <taxon>Bacillota</taxon>
        <taxon>Bacilli</taxon>
        <taxon>Bacillales</taxon>
        <taxon>Bacillaceae</taxon>
        <taxon>Metabacillus</taxon>
    </lineage>
</organism>
<name>A0ABZ2NK67_9BACI</name>
<accession>A0ABZ2NK67</accession>
<gene>
    <name evidence="3" type="ORF">WCV65_03555</name>
</gene>
<protein>
    <submittedName>
        <fullName evidence="3">DUF4097 family beta strand repeat-containing protein</fullName>
    </submittedName>
</protein>
<dbReference type="Proteomes" id="UP001377337">
    <property type="component" value="Chromosome"/>
</dbReference>
<sequence>MRNKKWYFPGIALIVLSFAGTACQPLKFVDKLSAHEQKWEFTQDDLSALTIESEYDVNMEFIASPDDTNYVEVSGNMQQNTIDQLKETEITGNTLELPLQKDVKLAAPTYKSIKTKVIVALADETKLQQISYKADSGNTSFTGLKAENIDLSVSSGKLRAEAITAGRLSLTSKSGDITADRIQGNAEIQLHSGEIKVDGLKGALAVQSTSGNVNVTGQRSDNMDISIRSGDVTLSPDPEFIGFYDLKTTSGDITAPESPKKTADVIKVRTVSGDIRIR</sequence>
<evidence type="ECO:0000256" key="1">
    <source>
        <dbReference type="SAM" id="SignalP"/>
    </source>
</evidence>
<keyword evidence="4" id="KW-1185">Reference proteome</keyword>
<dbReference type="RefSeq" id="WP_338780119.1">
    <property type="nucleotide sequence ID" value="NZ_CP147407.1"/>
</dbReference>
<dbReference type="Gene3D" id="2.160.20.120">
    <property type="match status" value="1"/>
</dbReference>
<evidence type="ECO:0000259" key="2">
    <source>
        <dbReference type="Pfam" id="PF13349"/>
    </source>
</evidence>